<dbReference type="Proteomes" id="UP000612055">
    <property type="component" value="Unassembled WGS sequence"/>
</dbReference>
<dbReference type="Gene3D" id="1.10.510.10">
    <property type="entry name" value="Transferase(Phosphotransferase) domain 1"/>
    <property type="match status" value="1"/>
</dbReference>
<dbReference type="GO" id="GO:0005524">
    <property type="term" value="F:ATP binding"/>
    <property type="evidence" value="ECO:0007669"/>
    <property type="project" value="InterPro"/>
</dbReference>
<dbReference type="PANTHER" id="PTHR44329">
    <property type="entry name" value="SERINE/THREONINE-PROTEIN KINASE TNNI3K-RELATED"/>
    <property type="match status" value="1"/>
</dbReference>
<comment type="caution">
    <text evidence="3">The sequence shown here is derived from an EMBL/GenBank/DDBJ whole genome shotgun (WGS) entry which is preliminary data.</text>
</comment>
<dbReference type="PROSITE" id="PS50011">
    <property type="entry name" value="PROTEIN_KINASE_DOM"/>
    <property type="match status" value="1"/>
</dbReference>
<dbReference type="GO" id="GO:0004674">
    <property type="term" value="F:protein serine/threonine kinase activity"/>
    <property type="evidence" value="ECO:0007669"/>
    <property type="project" value="TreeGrafter"/>
</dbReference>
<dbReference type="InterPro" id="IPR011009">
    <property type="entry name" value="Kinase-like_dom_sf"/>
</dbReference>
<dbReference type="SUPFAM" id="SSF56112">
    <property type="entry name" value="Protein kinase-like (PK-like)"/>
    <property type="match status" value="1"/>
</dbReference>
<keyword evidence="4" id="KW-1185">Reference proteome</keyword>
<dbReference type="InterPro" id="IPR051681">
    <property type="entry name" value="Ser/Thr_Kinases-Pseudokinases"/>
</dbReference>
<protein>
    <recommendedName>
        <fullName evidence="2">Protein kinase domain-containing protein</fullName>
    </recommendedName>
</protein>
<sequence>MGTVPVALGTTAESPWSCAVEAALQSDADWQRVLCALRAACPPDDPSTRTAGSGPWHVLLVPLQLGPQLVGALLLALPGGDEGRRGGAPPSPLHRALLETPGALHEVAACVAECCLSPVLPAVQQVCSAAVRVASCSSVPQLSAALCSALAAPLASELFVELGARLALLPHSDAARGVLFGDSSAQGYGGAWGKQRSFRTSSSTPFDRPLAATGVGSAAALSAEPRLQSLGSLPLAAKSSLGLGRSGGVRGDGGLGGSMGRAPMAAYGSVEGVGASAQKPQASGHDEKAPELGLRKTASRRSLEGSADHQKAAYLPLVSTLAAALIAEACGGAEAADSAQSTAASRGTGVPSAVSTAPLLRIAGAAVPSAAALLQDPAQPSADVLRLLSRPGGGGGGGRAAGATACMVALACVWTPPKDDKPQGTRAARCKPARNPAQQQQASYGQDPGRPAPPALVFYLTSPTPLPRALLTAVRDRAGELLQCMRSPQVLAPAALRALSGAAASEWACLRVLATKGPAAAAAAGMLGCAGVPSLLAVSQLFSSVVQGASTGPIQPLMGPRESHRHVESPFSTASAPPQRGSRFGTTGGAGLDLPSVTGPAIGNLGTSSLGFGFSTGFSPASPRNGAAGACSLGAVTSSAALGASGGVAMATNGSSVGWGPPLPRGAVALSVARGFNIDDALQSLLPPFARASGASPGPDGSSAWPHALLGAATQLGIATTPLSTNVGMSMQGPASLQPMSGASALALALAAIDLPNGGDDGESHNQAGTMSLMLSTFLTELDGARQAAGPACGVHAGEDVTALRLQRALGTGCQSVVMLATLHAMRVAVKVMLPPESDVSGDEAGEEDGQQQAKEGGGGGPGGGHQRRRRALLRGVRELAVMSSISHPNIVQVYSYCTRVRMPAPPDAKGSAPAGLVVVPESELAPEPLCTVLIMEYCDMGSLADAIDSGLFVRAAAQAARALARDLLARAPAPANPAASANPVSSISVKALAGPAAASSAGAMLSVAAGGNGGSRLGRAVELTGVPQASGPGGELQAGGPAMHAVYLTLLEVALALRHLHSLSLVHCDLKPANVLLRSSTSDPRGFTAKLSDFGFVSLLELEPDEGEGDGSAAFAAQDSPRSGAAEAADGSPRRKLRFPDRLGTVTHMAPECFIQGAPLDASIDIYAFGILMWELYTGRAPYAEHANTNFLQVPLEPQQRPTAAALVRRIQALLDACGGGGGGAGAAVAPLSGSCGAASRGSPHR</sequence>
<feature type="compositionally biased region" description="Acidic residues" evidence="1">
    <location>
        <begin position="840"/>
        <end position="850"/>
    </location>
</feature>
<dbReference type="InterPro" id="IPR008271">
    <property type="entry name" value="Ser/Thr_kinase_AS"/>
</dbReference>
<feature type="region of interest" description="Disordered" evidence="1">
    <location>
        <begin position="837"/>
        <end position="869"/>
    </location>
</feature>
<feature type="region of interest" description="Disordered" evidence="1">
    <location>
        <begin position="272"/>
        <end position="294"/>
    </location>
</feature>
<dbReference type="InterPro" id="IPR000719">
    <property type="entry name" value="Prot_kinase_dom"/>
</dbReference>
<feature type="compositionally biased region" description="Gly residues" evidence="1">
    <location>
        <begin position="856"/>
        <end position="865"/>
    </location>
</feature>
<evidence type="ECO:0000313" key="3">
    <source>
        <dbReference type="EMBL" id="KAG2496387.1"/>
    </source>
</evidence>
<name>A0A835Y7B8_9CHLO</name>
<organism evidence="3 4">
    <name type="scientific">Edaphochlamys debaryana</name>
    <dbReference type="NCBI Taxonomy" id="47281"/>
    <lineage>
        <taxon>Eukaryota</taxon>
        <taxon>Viridiplantae</taxon>
        <taxon>Chlorophyta</taxon>
        <taxon>core chlorophytes</taxon>
        <taxon>Chlorophyceae</taxon>
        <taxon>CS clade</taxon>
        <taxon>Chlamydomonadales</taxon>
        <taxon>Chlamydomonadales incertae sedis</taxon>
        <taxon>Edaphochlamys</taxon>
    </lineage>
</organism>
<evidence type="ECO:0000259" key="2">
    <source>
        <dbReference type="PROSITE" id="PS50011"/>
    </source>
</evidence>
<feature type="compositionally biased region" description="Basic and acidic residues" evidence="1">
    <location>
        <begin position="284"/>
        <end position="294"/>
    </location>
</feature>
<evidence type="ECO:0000256" key="1">
    <source>
        <dbReference type="SAM" id="MobiDB-lite"/>
    </source>
</evidence>
<dbReference type="AlphaFoldDB" id="A0A835Y7B8"/>
<evidence type="ECO:0000313" key="4">
    <source>
        <dbReference type="Proteomes" id="UP000612055"/>
    </source>
</evidence>
<dbReference type="Pfam" id="PF00069">
    <property type="entry name" value="Pkinase"/>
    <property type="match status" value="1"/>
</dbReference>
<gene>
    <name evidence="3" type="ORF">HYH03_005615</name>
</gene>
<feature type="region of interest" description="Disordered" evidence="1">
    <location>
        <begin position="553"/>
        <end position="590"/>
    </location>
</feature>
<proteinExistence type="predicted"/>
<accession>A0A835Y7B8</accession>
<feature type="region of interest" description="Disordered" evidence="1">
    <location>
        <begin position="418"/>
        <end position="448"/>
    </location>
</feature>
<dbReference type="PANTHER" id="PTHR44329:SF289">
    <property type="entry name" value="SERINE_THREONINE-PROTEIN KINASE VIK"/>
    <property type="match status" value="1"/>
</dbReference>
<dbReference type="PROSITE" id="PS00108">
    <property type="entry name" value="PROTEIN_KINASE_ST"/>
    <property type="match status" value="1"/>
</dbReference>
<dbReference type="EMBL" id="JAEHOE010000019">
    <property type="protein sequence ID" value="KAG2496387.1"/>
    <property type="molecule type" value="Genomic_DNA"/>
</dbReference>
<feature type="domain" description="Protein kinase" evidence="2">
    <location>
        <begin position="804"/>
        <end position="1247"/>
    </location>
</feature>
<dbReference type="Gene3D" id="3.30.200.20">
    <property type="entry name" value="Phosphorylase Kinase, domain 1"/>
    <property type="match status" value="1"/>
</dbReference>
<dbReference type="SMART" id="SM00220">
    <property type="entry name" value="S_TKc"/>
    <property type="match status" value="1"/>
</dbReference>
<feature type="region of interest" description="Disordered" evidence="1">
    <location>
        <begin position="1106"/>
        <end position="1136"/>
    </location>
</feature>
<reference evidence="3" key="1">
    <citation type="journal article" date="2020" name="bioRxiv">
        <title>Comparative genomics of Chlamydomonas.</title>
        <authorList>
            <person name="Craig R.J."/>
            <person name="Hasan A.R."/>
            <person name="Ness R.W."/>
            <person name="Keightley P.D."/>
        </authorList>
    </citation>
    <scope>NUCLEOTIDE SEQUENCE</scope>
    <source>
        <strain evidence="3">CCAP 11/70</strain>
    </source>
</reference>